<name>A0ABW5HWH4_9PSEU</name>
<comment type="caution">
    <text evidence="1">The sequence shown here is derived from an EMBL/GenBank/DDBJ whole genome shotgun (WGS) entry which is preliminary data.</text>
</comment>
<reference evidence="2" key="1">
    <citation type="journal article" date="2019" name="Int. J. Syst. Evol. Microbiol.">
        <title>The Global Catalogue of Microorganisms (GCM) 10K type strain sequencing project: providing services to taxonomists for standard genome sequencing and annotation.</title>
        <authorList>
            <consortium name="The Broad Institute Genomics Platform"/>
            <consortium name="The Broad Institute Genome Sequencing Center for Infectious Disease"/>
            <person name="Wu L."/>
            <person name="Ma J."/>
        </authorList>
    </citation>
    <scope>NUCLEOTIDE SEQUENCE [LARGE SCALE GENOMIC DNA]</scope>
    <source>
        <strain evidence="2">CGMCC 4.7638</strain>
    </source>
</reference>
<dbReference type="Proteomes" id="UP001597542">
    <property type="component" value="Unassembled WGS sequence"/>
</dbReference>
<protein>
    <submittedName>
        <fullName evidence="1">Type VII secretion target</fullName>
    </submittedName>
</protein>
<dbReference type="RefSeq" id="WP_344270069.1">
    <property type="nucleotide sequence ID" value="NZ_BAAAHV010000008.1"/>
</dbReference>
<accession>A0ABW5HWH4</accession>
<evidence type="ECO:0000313" key="1">
    <source>
        <dbReference type="EMBL" id="MFD2481130.1"/>
    </source>
</evidence>
<organism evidence="1 2">
    <name type="scientific">Amycolatopsis albidoflavus</name>
    <dbReference type="NCBI Taxonomy" id="102226"/>
    <lineage>
        <taxon>Bacteria</taxon>
        <taxon>Bacillati</taxon>
        <taxon>Actinomycetota</taxon>
        <taxon>Actinomycetes</taxon>
        <taxon>Pseudonocardiales</taxon>
        <taxon>Pseudonocardiaceae</taxon>
        <taxon>Amycolatopsis</taxon>
    </lineage>
</organism>
<proteinExistence type="predicted"/>
<evidence type="ECO:0000313" key="2">
    <source>
        <dbReference type="Proteomes" id="UP001597542"/>
    </source>
</evidence>
<gene>
    <name evidence="1" type="ORF">ACFSUT_12645</name>
</gene>
<keyword evidence="2" id="KW-1185">Reference proteome</keyword>
<dbReference type="EMBL" id="JBHUKQ010000009">
    <property type="protein sequence ID" value="MFD2481130.1"/>
    <property type="molecule type" value="Genomic_DNA"/>
</dbReference>
<sequence length="111" mass="11937">MSPTNGGHKVDTAAITKYATGLDHYTGEAAKFGDLVNQADVTDRSWGLIGLAVKQTYTSKLDELKQLLELMKTGVGAFQGKLNQAASIYDGHEKDTVMTFGKFKADIDGPL</sequence>